<name>A0A7C1P6E8_THEPE</name>
<dbReference type="NCBIfam" id="TIGR02537">
    <property type="entry name" value="arch_flag_Nterm"/>
    <property type="match status" value="1"/>
</dbReference>
<keyword evidence="1" id="KW-0472">Membrane</keyword>
<feature type="transmembrane region" description="Helical" evidence="1">
    <location>
        <begin position="20"/>
        <end position="42"/>
    </location>
</feature>
<comment type="caution">
    <text evidence="2">The sequence shown here is derived from an EMBL/GenBank/DDBJ whole genome shotgun (WGS) entry which is preliminary data.</text>
</comment>
<evidence type="ECO:0000313" key="2">
    <source>
        <dbReference type="EMBL" id="HEB48528.1"/>
    </source>
</evidence>
<protein>
    <recommendedName>
        <fullName evidence="4">DUF4352 domain-containing protein</fullName>
    </recommendedName>
</protein>
<dbReference type="AlphaFoldDB" id="A0A7C1P6E8"/>
<accession>A0A7C1P6E8</accession>
<sequence>MSGGRGARARILLSRAVSPVVSAVLLVLVAVVVAVGIAFWLASFTVLTSRAVERLEVSVVQVVPRAAGDGWDLTLQLSNLGTTALTVDSVLINSVHFYECEGVFLAPQPSMTLSPGERVVLTLHVTKEARCRDSSLNSGVSVEIELRTSSGGQYFCVVRLP</sequence>
<evidence type="ECO:0000313" key="3">
    <source>
        <dbReference type="EMBL" id="HHP05754.1"/>
    </source>
</evidence>
<dbReference type="EMBL" id="DSKP01000068">
    <property type="protein sequence ID" value="HEB48528.1"/>
    <property type="molecule type" value="Genomic_DNA"/>
</dbReference>
<evidence type="ECO:0000256" key="1">
    <source>
        <dbReference type="SAM" id="Phobius"/>
    </source>
</evidence>
<evidence type="ECO:0008006" key="4">
    <source>
        <dbReference type="Google" id="ProtNLM"/>
    </source>
</evidence>
<keyword evidence="1" id="KW-1133">Transmembrane helix</keyword>
<gene>
    <name evidence="3" type="ORF">ENM88_08460</name>
    <name evidence="2" type="ORF">ENP77_01880</name>
</gene>
<dbReference type="InterPro" id="IPR013373">
    <property type="entry name" value="Flagellin/pilin_N_arc"/>
</dbReference>
<keyword evidence="1" id="KW-0812">Transmembrane</keyword>
<reference evidence="2" key="1">
    <citation type="journal article" date="2020" name="mSystems">
        <title>Genome- and Community-Level Interaction Insights into Carbon Utilization and Element Cycling Functions of Hydrothermarchaeota in Hydrothermal Sediment.</title>
        <authorList>
            <person name="Zhou Z."/>
            <person name="Liu Y."/>
            <person name="Xu W."/>
            <person name="Pan J."/>
            <person name="Luo Z.H."/>
            <person name="Li M."/>
        </authorList>
    </citation>
    <scope>NUCLEOTIDE SEQUENCE [LARGE SCALE GENOMIC DNA]</scope>
    <source>
        <strain evidence="3">SpSt-1125</strain>
        <strain evidence="2">SpSt-25</strain>
    </source>
</reference>
<proteinExistence type="predicted"/>
<organism evidence="2">
    <name type="scientific">Thermofilum pendens</name>
    <dbReference type="NCBI Taxonomy" id="2269"/>
    <lineage>
        <taxon>Archaea</taxon>
        <taxon>Thermoproteota</taxon>
        <taxon>Thermoprotei</taxon>
        <taxon>Thermofilales</taxon>
        <taxon>Thermofilaceae</taxon>
        <taxon>Thermofilum</taxon>
    </lineage>
</organism>
<dbReference type="EMBL" id="DRZM01000232">
    <property type="protein sequence ID" value="HHP05754.1"/>
    <property type="molecule type" value="Genomic_DNA"/>
</dbReference>